<dbReference type="AlphaFoldDB" id="X0VU24"/>
<reference evidence="3" key="1">
    <citation type="journal article" date="2014" name="Front. Microbiol.">
        <title>High frequency of phylogenetically diverse reductive dehalogenase-homologous genes in deep subseafloor sedimentary metagenomes.</title>
        <authorList>
            <person name="Kawai M."/>
            <person name="Futagami T."/>
            <person name="Toyoda A."/>
            <person name="Takaki Y."/>
            <person name="Nishi S."/>
            <person name="Hori S."/>
            <person name="Arai W."/>
            <person name="Tsubouchi T."/>
            <person name="Morono Y."/>
            <person name="Uchiyama I."/>
            <person name="Ito T."/>
            <person name="Fujiyama A."/>
            <person name="Inagaki F."/>
            <person name="Takami H."/>
        </authorList>
    </citation>
    <scope>NUCLEOTIDE SEQUENCE</scope>
    <source>
        <strain evidence="3">Expedition CK06-06</strain>
    </source>
</reference>
<comment type="caution">
    <text evidence="3">The sequence shown here is derived from an EMBL/GenBank/DDBJ whole genome shotgun (WGS) entry which is preliminary data.</text>
</comment>
<proteinExistence type="predicted"/>
<accession>X0VU24</accession>
<evidence type="ECO:0000256" key="1">
    <source>
        <dbReference type="SAM" id="Phobius"/>
    </source>
</evidence>
<feature type="domain" description="EamA" evidence="2">
    <location>
        <begin position="2"/>
        <end position="131"/>
    </location>
</feature>
<organism evidence="3">
    <name type="scientific">marine sediment metagenome</name>
    <dbReference type="NCBI Taxonomy" id="412755"/>
    <lineage>
        <taxon>unclassified sequences</taxon>
        <taxon>metagenomes</taxon>
        <taxon>ecological metagenomes</taxon>
    </lineage>
</organism>
<dbReference type="GO" id="GO:0016020">
    <property type="term" value="C:membrane"/>
    <property type="evidence" value="ECO:0007669"/>
    <property type="project" value="InterPro"/>
</dbReference>
<dbReference type="InterPro" id="IPR037185">
    <property type="entry name" value="EmrE-like"/>
</dbReference>
<keyword evidence="1" id="KW-1133">Transmembrane helix</keyword>
<feature type="transmembrane region" description="Helical" evidence="1">
    <location>
        <begin position="33"/>
        <end position="54"/>
    </location>
</feature>
<protein>
    <recommendedName>
        <fullName evidence="2">EamA domain-containing protein</fullName>
    </recommendedName>
</protein>
<keyword evidence="1" id="KW-0812">Transmembrane</keyword>
<dbReference type="InterPro" id="IPR000620">
    <property type="entry name" value="EamA_dom"/>
</dbReference>
<feature type="transmembrane region" description="Helical" evidence="1">
    <location>
        <begin position="60"/>
        <end position="79"/>
    </location>
</feature>
<evidence type="ECO:0000259" key="2">
    <source>
        <dbReference type="Pfam" id="PF00892"/>
    </source>
</evidence>
<dbReference type="SUPFAM" id="SSF103481">
    <property type="entry name" value="Multidrug resistance efflux transporter EmrE"/>
    <property type="match status" value="1"/>
</dbReference>
<dbReference type="Pfam" id="PF00892">
    <property type="entry name" value="EamA"/>
    <property type="match status" value="1"/>
</dbReference>
<keyword evidence="1" id="KW-0472">Membrane</keyword>
<feature type="transmembrane region" description="Helical" evidence="1">
    <location>
        <begin position="115"/>
        <end position="133"/>
    </location>
</feature>
<feature type="transmembrane region" description="Helical" evidence="1">
    <location>
        <begin position="6"/>
        <end position="21"/>
    </location>
</feature>
<gene>
    <name evidence="3" type="ORF">S01H1_57694</name>
</gene>
<dbReference type="EMBL" id="BARS01037641">
    <property type="protein sequence ID" value="GAG14632.1"/>
    <property type="molecule type" value="Genomic_DNA"/>
</dbReference>
<feature type="transmembrane region" description="Helical" evidence="1">
    <location>
        <begin position="91"/>
        <end position="109"/>
    </location>
</feature>
<evidence type="ECO:0000313" key="3">
    <source>
        <dbReference type="EMBL" id="GAG14632.1"/>
    </source>
</evidence>
<sequence length="163" mass="17884">GFGQIAALTSAMAIGVIGPLVKQLTSTDDADRIVFITNLLLTPLSLIPALFVWTWPPLELWPLLVLMGLFAVLGHMTLVRGYAVSDASLVMTFKFSRLPFAVLLGYLAFGELIDGWTWVGAIIIFAAALYVTHREAQMARKNKAMVPDEDIDPQSLTPLRLKD</sequence>
<name>X0VU24_9ZZZZ</name>
<feature type="non-terminal residue" evidence="3">
    <location>
        <position position="1"/>
    </location>
</feature>